<keyword evidence="3" id="KW-1185">Reference proteome</keyword>
<gene>
    <name evidence="2" type="ORF">PSYICH_LOCUS13645</name>
</gene>
<name>A0A9P0GF18_9CUCU</name>
<organism evidence="2 3">
    <name type="scientific">Psylliodes chrysocephalus</name>
    <dbReference type="NCBI Taxonomy" id="3402493"/>
    <lineage>
        <taxon>Eukaryota</taxon>
        <taxon>Metazoa</taxon>
        <taxon>Ecdysozoa</taxon>
        <taxon>Arthropoda</taxon>
        <taxon>Hexapoda</taxon>
        <taxon>Insecta</taxon>
        <taxon>Pterygota</taxon>
        <taxon>Neoptera</taxon>
        <taxon>Endopterygota</taxon>
        <taxon>Coleoptera</taxon>
        <taxon>Polyphaga</taxon>
        <taxon>Cucujiformia</taxon>
        <taxon>Chrysomeloidea</taxon>
        <taxon>Chrysomelidae</taxon>
        <taxon>Galerucinae</taxon>
        <taxon>Alticini</taxon>
        <taxon>Psylliodes</taxon>
    </lineage>
</organism>
<evidence type="ECO:0000256" key="1">
    <source>
        <dbReference type="SAM" id="MobiDB-lite"/>
    </source>
</evidence>
<dbReference type="Proteomes" id="UP001153636">
    <property type="component" value="Chromosome 7"/>
</dbReference>
<proteinExistence type="predicted"/>
<dbReference type="OrthoDB" id="6755725at2759"/>
<reference evidence="2" key="1">
    <citation type="submission" date="2022-01" db="EMBL/GenBank/DDBJ databases">
        <authorList>
            <person name="King R."/>
        </authorList>
    </citation>
    <scope>NUCLEOTIDE SEQUENCE</scope>
</reference>
<dbReference type="EMBL" id="OV651819">
    <property type="protein sequence ID" value="CAH1113450.1"/>
    <property type="molecule type" value="Genomic_DNA"/>
</dbReference>
<sequence>MGLINFKANVEFPSGWDDHVRNARVKTSPFKVISCEDQKIFRSWTDHLKSYYILKCPFESRPIRELLIKKEEPRIIDHRGSYNGGFISSVVVLTKKKQATFKKGKQVRNKSKNGGNAAPAF</sequence>
<protein>
    <submittedName>
        <fullName evidence="2">Uncharacterized protein</fullName>
    </submittedName>
</protein>
<accession>A0A9P0GF18</accession>
<evidence type="ECO:0000313" key="3">
    <source>
        <dbReference type="Proteomes" id="UP001153636"/>
    </source>
</evidence>
<dbReference type="AlphaFoldDB" id="A0A9P0GF18"/>
<evidence type="ECO:0000313" key="2">
    <source>
        <dbReference type="EMBL" id="CAH1113450.1"/>
    </source>
</evidence>
<feature type="compositionally biased region" description="Basic residues" evidence="1">
    <location>
        <begin position="102"/>
        <end position="111"/>
    </location>
</feature>
<feature type="region of interest" description="Disordered" evidence="1">
    <location>
        <begin position="102"/>
        <end position="121"/>
    </location>
</feature>